<organism evidence="3 4">
    <name type="scientific">Szabonella alba</name>
    <dbReference type="NCBI Taxonomy" id="2804194"/>
    <lineage>
        <taxon>Bacteria</taxon>
        <taxon>Pseudomonadati</taxon>
        <taxon>Pseudomonadota</taxon>
        <taxon>Alphaproteobacteria</taxon>
        <taxon>Rhodobacterales</taxon>
        <taxon>Paracoccaceae</taxon>
        <taxon>Szabonella</taxon>
    </lineage>
</organism>
<reference evidence="3" key="1">
    <citation type="submission" date="2021-01" db="EMBL/GenBank/DDBJ databases">
        <title>Tabrizicola alba sp. nov. a motile alkaliphilic bacterium isolated from a soda lake.</title>
        <authorList>
            <person name="Szuroczki S."/>
            <person name="Abbaszade G."/>
            <person name="Schumann P."/>
            <person name="Toth E."/>
        </authorList>
    </citation>
    <scope>NUCLEOTIDE SEQUENCE</scope>
    <source>
        <strain evidence="3">DMG-N-6</strain>
    </source>
</reference>
<dbReference type="Proteomes" id="UP000648908">
    <property type="component" value="Unassembled WGS sequence"/>
</dbReference>
<feature type="region of interest" description="Disordered" evidence="1">
    <location>
        <begin position="135"/>
        <end position="226"/>
    </location>
</feature>
<evidence type="ECO:0000313" key="4">
    <source>
        <dbReference type="Proteomes" id="UP000648908"/>
    </source>
</evidence>
<evidence type="ECO:0000256" key="1">
    <source>
        <dbReference type="SAM" id="MobiDB-lite"/>
    </source>
</evidence>
<protein>
    <submittedName>
        <fullName evidence="3">Uncharacterized protein</fullName>
    </submittedName>
</protein>
<name>A0A8K0VEP4_9RHOB</name>
<feature type="region of interest" description="Disordered" evidence="1">
    <location>
        <begin position="296"/>
        <end position="330"/>
    </location>
</feature>
<comment type="caution">
    <text evidence="3">The sequence shown here is derived from an EMBL/GenBank/DDBJ whole genome shotgun (WGS) entry which is preliminary data.</text>
</comment>
<feature type="compositionally biased region" description="Low complexity" evidence="1">
    <location>
        <begin position="197"/>
        <end position="226"/>
    </location>
</feature>
<sequence length="538" mass="53474">MTGPGESGQGTDRLTGLALWGGAGMVAGVLHLLLVQQGLAAMGKARDTLPPEMPVIEVMAVATTLQGEDQPIETARPVASEALRPQTGAERLNAAGPAAERVQGATAATAAAAQAAAPAAPPKLAALSPSGAAQGIAASPARPEAASPVARPSPAPTAPAAGATRLAPSVSTATVARPAAPAPRQPGLRPVASSPGSTATVAARPPAPVAAAAQSPAPSAPVTVNPVTTNPVSGPVAVAPGAAAPAATPPAAAPSGAARVASVAPAASLAPAVRPATPSASAPASAASTAAAAPAPALTPVPSLPPPASSPAQEGVAAPLPENAPVAPANEDTYDSVLDHLAEVEQPACFAAMPSLSDEGAFQLEVFARDAADLDLFRNRLEARLGQRMPNTTMKAISADQCAVLAFLTEGPSYPRFRLFFDLPQRVIASGAALEGRIGNTSGGFVTFLVIDDEGTVQDLATFLKFVPGGAQFSVPLSLTAGPVETQQLLMVLSTPARLRTVEAQNGGKAESFFPMLAAELRERGQTEDAAIVAFSVR</sequence>
<dbReference type="RefSeq" id="WP_202688848.1">
    <property type="nucleotide sequence ID" value="NZ_JAESVN010000004.1"/>
</dbReference>
<dbReference type="AlphaFoldDB" id="A0A8K0VEP4"/>
<feature type="transmembrane region" description="Helical" evidence="2">
    <location>
        <begin position="17"/>
        <end position="35"/>
    </location>
</feature>
<feature type="compositionally biased region" description="Pro residues" evidence="1">
    <location>
        <begin position="297"/>
        <end position="309"/>
    </location>
</feature>
<keyword evidence="2" id="KW-1133">Transmembrane helix</keyword>
<evidence type="ECO:0000256" key="2">
    <source>
        <dbReference type="SAM" id="Phobius"/>
    </source>
</evidence>
<accession>A0A8K0VEP4</accession>
<keyword evidence="4" id="KW-1185">Reference proteome</keyword>
<evidence type="ECO:0000313" key="3">
    <source>
        <dbReference type="EMBL" id="MBL4917937.1"/>
    </source>
</evidence>
<keyword evidence="2" id="KW-0812">Transmembrane</keyword>
<proteinExistence type="predicted"/>
<feature type="compositionally biased region" description="Low complexity" evidence="1">
    <location>
        <begin position="158"/>
        <end position="179"/>
    </location>
</feature>
<gene>
    <name evidence="3" type="ORF">JL811_11975</name>
</gene>
<keyword evidence="2" id="KW-0472">Membrane</keyword>
<dbReference type="EMBL" id="JAESVN010000004">
    <property type="protein sequence ID" value="MBL4917937.1"/>
    <property type="molecule type" value="Genomic_DNA"/>
</dbReference>
<feature type="compositionally biased region" description="Low complexity" evidence="1">
    <location>
        <begin position="135"/>
        <end position="150"/>
    </location>
</feature>